<organism evidence="1 2">
    <name type="scientific">Pleurodeles waltl</name>
    <name type="common">Iberian ribbed newt</name>
    <dbReference type="NCBI Taxonomy" id="8319"/>
    <lineage>
        <taxon>Eukaryota</taxon>
        <taxon>Metazoa</taxon>
        <taxon>Chordata</taxon>
        <taxon>Craniata</taxon>
        <taxon>Vertebrata</taxon>
        <taxon>Euteleostomi</taxon>
        <taxon>Amphibia</taxon>
        <taxon>Batrachia</taxon>
        <taxon>Caudata</taxon>
        <taxon>Salamandroidea</taxon>
        <taxon>Salamandridae</taxon>
        <taxon>Pleurodelinae</taxon>
        <taxon>Pleurodeles</taxon>
    </lineage>
</organism>
<gene>
    <name evidence="1" type="ORF">NDU88_001909</name>
</gene>
<feature type="non-terminal residue" evidence="1">
    <location>
        <position position="91"/>
    </location>
</feature>
<evidence type="ECO:0000313" key="1">
    <source>
        <dbReference type="EMBL" id="KAJ1113667.1"/>
    </source>
</evidence>
<feature type="non-terminal residue" evidence="1">
    <location>
        <position position="1"/>
    </location>
</feature>
<proteinExistence type="predicted"/>
<protein>
    <submittedName>
        <fullName evidence="1">Uncharacterized protein</fullName>
    </submittedName>
</protein>
<dbReference type="Proteomes" id="UP001066276">
    <property type="component" value="Chromosome 8"/>
</dbReference>
<keyword evidence="2" id="KW-1185">Reference proteome</keyword>
<name>A0AAV7NC47_PLEWA</name>
<dbReference type="EMBL" id="JANPWB010000012">
    <property type="protein sequence ID" value="KAJ1113667.1"/>
    <property type="molecule type" value="Genomic_DNA"/>
</dbReference>
<sequence length="91" mass="9754">TATLRETFFGFDGGTIGPEVSPDILFFPKVAFADKSSGLATSGGTDNRHRLIGDFHGRKLLLLGQCPLLLECVSTQHEHMHLAEDAGVTVS</sequence>
<dbReference type="AlphaFoldDB" id="A0AAV7NC47"/>
<accession>A0AAV7NC47</accession>
<comment type="caution">
    <text evidence="1">The sequence shown here is derived from an EMBL/GenBank/DDBJ whole genome shotgun (WGS) entry which is preliminary data.</text>
</comment>
<reference evidence="1" key="1">
    <citation type="journal article" date="2022" name="bioRxiv">
        <title>Sequencing and chromosome-scale assembly of the giantPleurodeles waltlgenome.</title>
        <authorList>
            <person name="Brown T."/>
            <person name="Elewa A."/>
            <person name="Iarovenko S."/>
            <person name="Subramanian E."/>
            <person name="Araus A.J."/>
            <person name="Petzold A."/>
            <person name="Susuki M."/>
            <person name="Suzuki K.-i.T."/>
            <person name="Hayashi T."/>
            <person name="Toyoda A."/>
            <person name="Oliveira C."/>
            <person name="Osipova E."/>
            <person name="Leigh N.D."/>
            <person name="Simon A."/>
            <person name="Yun M.H."/>
        </authorList>
    </citation>
    <scope>NUCLEOTIDE SEQUENCE</scope>
    <source>
        <strain evidence="1">20211129_DDA</strain>
        <tissue evidence="1">Liver</tissue>
    </source>
</reference>
<evidence type="ECO:0000313" key="2">
    <source>
        <dbReference type="Proteomes" id="UP001066276"/>
    </source>
</evidence>